<evidence type="ECO:0000259" key="4">
    <source>
        <dbReference type="PROSITE" id="PS50041"/>
    </source>
</evidence>
<evidence type="ECO:0000256" key="2">
    <source>
        <dbReference type="SAM" id="MobiDB-lite"/>
    </source>
</evidence>
<sequence length="544" mass="61928">MYRNYSLTYSNTCENGFEAVGESCYRVSVSSSTWWQAKDDCEVRKASLFHANSPDQEKDLIQVLRWGFTWLGVSKDKNSTALPISPETELNKTEGSGNQDVFDARKSLVCRYALVTQESISTFHTNCNSRFRYVCKKTRYPVFTSNGFAKRQYKSLRRNRRTIPTHCGKDKTDWTWREFKGNCYLLPAIYILRNRISARHACLARGTDLVSITSFEENSFLHSILPDRHSDYWIGLHEMSDGTYGWSDRNPSSYRNFRKGEPNDAGGKEKCVVMYARSGKWNDDSCDKNYHSFICKKPMKNVQKKTSYYAFTVTTTGSPIRTTGGPHKHATKLIWPYQKTTEDGLSIYQKTTEDGLSIDQKIENGTRVKQTTYSGSEIYQGENVIGYKGKTKSGFKLQQTTNRGIKYKHTTDGGARGSEISFNTFQMQSMKKHDCFKPTTVFPLKITTNRMTTDGNGKSGKLNSGQSKEQQGGNSPELGHHGLDTKVIVAVVVGLLIVCALVVLAFLIVRRKRPTWLPRIFWWKTTSNEHVAFENHLYNEGVCP</sequence>
<feature type="compositionally biased region" description="Polar residues" evidence="2">
    <location>
        <begin position="448"/>
        <end position="474"/>
    </location>
</feature>
<keyword evidence="3" id="KW-0812">Transmembrane</keyword>
<dbReference type="InterPro" id="IPR001304">
    <property type="entry name" value="C-type_lectin-like"/>
</dbReference>
<feature type="transmembrane region" description="Helical" evidence="3">
    <location>
        <begin position="487"/>
        <end position="509"/>
    </location>
</feature>
<evidence type="ECO:0000256" key="3">
    <source>
        <dbReference type="SAM" id="Phobius"/>
    </source>
</evidence>
<dbReference type="PROSITE" id="PS00615">
    <property type="entry name" value="C_TYPE_LECTIN_1"/>
    <property type="match status" value="1"/>
</dbReference>
<keyword evidence="3" id="KW-1133">Transmembrane helix</keyword>
<accession>A0AAV4HBG3</accession>
<dbReference type="Gene3D" id="3.10.100.10">
    <property type="entry name" value="Mannose-Binding Protein A, subunit A"/>
    <property type="match status" value="2"/>
</dbReference>
<evidence type="ECO:0000313" key="5">
    <source>
        <dbReference type="EMBL" id="GFR93935.1"/>
    </source>
</evidence>
<feature type="region of interest" description="Disordered" evidence="2">
    <location>
        <begin position="448"/>
        <end position="479"/>
    </location>
</feature>
<dbReference type="InterPro" id="IPR018378">
    <property type="entry name" value="C-type_lectin_CS"/>
</dbReference>
<evidence type="ECO:0000256" key="1">
    <source>
        <dbReference type="ARBA" id="ARBA00023157"/>
    </source>
</evidence>
<dbReference type="Pfam" id="PF00059">
    <property type="entry name" value="Lectin_C"/>
    <property type="match status" value="2"/>
</dbReference>
<evidence type="ECO:0000313" key="6">
    <source>
        <dbReference type="Proteomes" id="UP000762676"/>
    </source>
</evidence>
<dbReference type="Proteomes" id="UP000762676">
    <property type="component" value="Unassembled WGS sequence"/>
</dbReference>
<keyword evidence="1" id="KW-1015">Disulfide bond</keyword>
<protein>
    <submittedName>
        <fullName evidence="5">Macrophage mannose receptor C type-1</fullName>
    </submittedName>
</protein>
<organism evidence="5 6">
    <name type="scientific">Elysia marginata</name>
    <dbReference type="NCBI Taxonomy" id="1093978"/>
    <lineage>
        <taxon>Eukaryota</taxon>
        <taxon>Metazoa</taxon>
        <taxon>Spiralia</taxon>
        <taxon>Lophotrochozoa</taxon>
        <taxon>Mollusca</taxon>
        <taxon>Gastropoda</taxon>
        <taxon>Heterobranchia</taxon>
        <taxon>Euthyneura</taxon>
        <taxon>Panpulmonata</taxon>
        <taxon>Sacoglossa</taxon>
        <taxon>Placobranchoidea</taxon>
        <taxon>Plakobranchidae</taxon>
        <taxon>Elysia</taxon>
    </lineage>
</organism>
<dbReference type="AlphaFoldDB" id="A0AAV4HBG3"/>
<dbReference type="InterPro" id="IPR016186">
    <property type="entry name" value="C-type_lectin-like/link_sf"/>
</dbReference>
<gene>
    <name evidence="5" type="ORF">ElyMa_000905900</name>
</gene>
<dbReference type="PROSITE" id="PS50041">
    <property type="entry name" value="C_TYPE_LECTIN_2"/>
    <property type="match status" value="1"/>
</dbReference>
<proteinExistence type="predicted"/>
<dbReference type="InterPro" id="IPR050111">
    <property type="entry name" value="C-type_lectin/snaclec_domain"/>
</dbReference>
<dbReference type="SUPFAM" id="SSF56436">
    <property type="entry name" value="C-type lectin-like"/>
    <property type="match status" value="2"/>
</dbReference>
<reference evidence="5 6" key="1">
    <citation type="journal article" date="2021" name="Elife">
        <title>Chloroplast acquisition without the gene transfer in kleptoplastic sea slugs, Plakobranchus ocellatus.</title>
        <authorList>
            <person name="Maeda T."/>
            <person name="Takahashi S."/>
            <person name="Yoshida T."/>
            <person name="Shimamura S."/>
            <person name="Takaki Y."/>
            <person name="Nagai Y."/>
            <person name="Toyoda A."/>
            <person name="Suzuki Y."/>
            <person name="Arimoto A."/>
            <person name="Ishii H."/>
            <person name="Satoh N."/>
            <person name="Nishiyama T."/>
            <person name="Hasebe M."/>
            <person name="Maruyama T."/>
            <person name="Minagawa J."/>
            <person name="Obokata J."/>
            <person name="Shigenobu S."/>
        </authorList>
    </citation>
    <scope>NUCLEOTIDE SEQUENCE [LARGE SCALE GENOMIC DNA]</scope>
</reference>
<feature type="domain" description="C-type lectin" evidence="4">
    <location>
        <begin position="179"/>
        <end position="288"/>
    </location>
</feature>
<keyword evidence="6" id="KW-1185">Reference proteome</keyword>
<dbReference type="EMBL" id="BMAT01001854">
    <property type="protein sequence ID" value="GFR93935.1"/>
    <property type="molecule type" value="Genomic_DNA"/>
</dbReference>
<dbReference type="InterPro" id="IPR016187">
    <property type="entry name" value="CTDL_fold"/>
</dbReference>
<comment type="caution">
    <text evidence="5">The sequence shown here is derived from an EMBL/GenBank/DDBJ whole genome shotgun (WGS) entry which is preliminary data.</text>
</comment>
<dbReference type="PANTHER" id="PTHR22803">
    <property type="entry name" value="MANNOSE, PHOSPHOLIPASE, LECTIN RECEPTOR RELATED"/>
    <property type="match status" value="1"/>
</dbReference>
<dbReference type="SMART" id="SM00034">
    <property type="entry name" value="CLECT"/>
    <property type="match status" value="2"/>
</dbReference>
<keyword evidence="5" id="KW-0675">Receptor</keyword>
<dbReference type="CDD" id="cd12087">
    <property type="entry name" value="TM_EGFR-like"/>
    <property type="match status" value="1"/>
</dbReference>
<name>A0AAV4HBG3_9GAST</name>
<keyword evidence="3" id="KW-0472">Membrane</keyword>